<dbReference type="HAMAP" id="MF_00056">
    <property type="entry name" value="KDO8P_synth"/>
    <property type="match status" value="1"/>
</dbReference>
<dbReference type="Gene3D" id="3.20.20.70">
    <property type="entry name" value="Aldolase class I"/>
    <property type="match status" value="1"/>
</dbReference>
<evidence type="ECO:0000256" key="4">
    <source>
        <dbReference type="ARBA" id="ARBA00010499"/>
    </source>
</evidence>
<dbReference type="NCBIfam" id="NF003543">
    <property type="entry name" value="PRK05198.1"/>
    <property type="match status" value="1"/>
</dbReference>
<evidence type="ECO:0000256" key="2">
    <source>
        <dbReference type="ARBA" id="ARBA00004756"/>
    </source>
</evidence>
<dbReference type="Proteomes" id="UP000070401">
    <property type="component" value="Unassembled WGS sequence"/>
</dbReference>
<keyword evidence="8" id="KW-0448">Lipopolysaccharide biosynthesis</keyword>
<evidence type="ECO:0000256" key="5">
    <source>
        <dbReference type="ARBA" id="ARBA00022490"/>
    </source>
</evidence>
<dbReference type="eggNOG" id="COG2877">
    <property type="taxonomic scope" value="Bacteria"/>
</dbReference>
<dbReference type="UniPathway" id="UPA00357">
    <property type="reaction ID" value="UER00474"/>
</dbReference>
<dbReference type="NCBIfam" id="TIGR01362">
    <property type="entry name" value="KDO8P_synth"/>
    <property type="match status" value="1"/>
</dbReference>
<dbReference type="STRING" id="1408287.GCA_000493815_01976"/>
<keyword evidence="11" id="KW-1185">Reference proteome</keyword>
<keyword evidence="6 8" id="KW-0808">Transferase</keyword>
<accession>A0A133NTS3</accession>
<dbReference type="AlphaFoldDB" id="A0A133NTS3"/>
<dbReference type="PANTHER" id="PTHR21057">
    <property type="entry name" value="PHOSPHO-2-DEHYDRO-3-DEOXYHEPTONATE ALDOLASE"/>
    <property type="match status" value="1"/>
</dbReference>
<evidence type="ECO:0000256" key="3">
    <source>
        <dbReference type="ARBA" id="ARBA00004845"/>
    </source>
</evidence>
<protein>
    <recommendedName>
        <fullName evidence="8">2-dehydro-3-deoxyphosphooctonate aldolase</fullName>
        <ecNumber evidence="8">2.5.1.55</ecNumber>
    </recommendedName>
    <alternativeName>
        <fullName evidence="8">3-deoxy-D-manno-octulosonic acid 8-phosphate synthase</fullName>
    </alternativeName>
    <alternativeName>
        <fullName evidence="8">KDO-8-phosphate synthase</fullName>
        <shortName evidence="8">KDO 8-P synthase</shortName>
        <shortName evidence="8">KDOPS</shortName>
    </alternativeName>
    <alternativeName>
        <fullName evidence="8">Phospho-2-dehydro-3-deoxyoctonate aldolase</fullName>
    </alternativeName>
</protein>
<evidence type="ECO:0000259" key="9">
    <source>
        <dbReference type="Pfam" id="PF00793"/>
    </source>
</evidence>
<comment type="pathway">
    <text evidence="3 8">Carbohydrate biosynthesis; 3-deoxy-D-manno-octulosonate biosynthesis; 3-deoxy-D-manno-octulosonate from D-ribulose 5-phosphate: step 2/3.</text>
</comment>
<sequence>MIKKLQEEKLLEERWWKMLISDVNKVKVGNIVFGGKKRFVLIAGPCVMESQELMDEVAGGIKEICDRLGIEYIFKASFDKANRSSIYSYRGPGLEEGMKMLARTKEKFNVPVITDVHEAWQCKEVAKVADILQIPAFLCRQTDLLIAAAETGKTVNIKKGQFLAPWDMKNIVIKMEESGNKNIMLCERGSTFGYNNMVVDMRSLLEMRKFNYPVVFDVTHSVQKPGGLGTATSGDREYVYPLLRAGLAIGVDAIFAEVHPNPAEAKSDGPNMLYLKDLEEILKIAIEIDKIVKGV</sequence>
<comment type="caution">
    <text evidence="10">The sequence shown here is derived from an EMBL/GenBank/DDBJ whole genome shotgun (WGS) entry which is preliminary data.</text>
</comment>
<comment type="catalytic activity">
    <reaction evidence="7 8">
        <text>D-arabinose 5-phosphate + phosphoenolpyruvate + H2O = 3-deoxy-alpha-D-manno-2-octulosonate-8-phosphate + phosphate</text>
        <dbReference type="Rhea" id="RHEA:14053"/>
        <dbReference type="ChEBI" id="CHEBI:15377"/>
        <dbReference type="ChEBI" id="CHEBI:43474"/>
        <dbReference type="ChEBI" id="CHEBI:57693"/>
        <dbReference type="ChEBI" id="CHEBI:58702"/>
        <dbReference type="ChEBI" id="CHEBI:85985"/>
        <dbReference type="EC" id="2.5.1.55"/>
    </reaction>
</comment>
<dbReference type="InterPro" id="IPR013785">
    <property type="entry name" value="Aldolase_TIM"/>
</dbReference>
<evidence type="ECO:0000313" key="11">
    <source>
        <dbReference type="Proteomes" id="UP000070401"/>
    </source>
</evidence>
<proteinExistence type="inferred from homology"/>
<keyword evidence="5 8" id="KW-0963">Cytoplasm</keyword>
<dbReference type="GO" id="GO:0008676">
    <property type="term" value="F:3-deoxy-8-phosphooctulonate synthase activity"/>
    <property type="evidence" value="ECO:0007669"/>
    <property type="project" value="UniProtKB-UniRule"/>
</dbReference>
<name>A0A133NTS3_FUSNU</name>
<comment type="pathway">
    <text evidence="2">Bacterial outer membrane biogenesis; lipopolysaccharide biosynthesis.</text>
</comment>
<dbReference type="GO" id="GO:0005737">
    <property type="term" value="C:cytoplasm"/>
    <property type="evidence" value="ECO:0007669"/>
    <property type="project" value="UniProtKB-SubCell"/>
</dbReference>
<feature type="domain" description="DAHP synthetase I/KDSA" evidence="9">
    <location>
        <begin position="30"/>
        <end position="293"/>
    </location>
</feature>
<dbReference type="UniPathway" id="UPA00030"/>
<dbReference type="GO" id="GO:0019294">
    <property type="term" value="P:keto-3-deoxy-D-manno-octulosonic acid biosynthetic process"/>
    <property type="evidence" value="ECO:0007669"/>
    <property type="project" value="UniProtKB-UniRule"/>
</dbReference>
<dbReference type="SUPFAM" id="SSF51569">
    <property type="entry name" value="Aldolase"/>
    <property type="match status" value="1"/>
</dbReference>
<dbReference type="InterPro" id="IPR006269">
    <property type="entry name" value="KDO8P_synthase"/>
</dbReference>
<dbReference type="InterPro" id="IPR006218">
    <property type="entry name" value="DAHP1/KDSA"/>
</dbReference>
<dbReference type="EC" id="2.5.1.55" evidence="8"/>
<gene>
    <name evidence="8" type="primary">kdsA</name>
    <name evidence="10" type="ORF">HMPREF3221_01380</name>
</gene>
<evidence type="ECO:0000256" key="1">
    <source>
        <dbReference type="ARBA" id="ARBA00004496"/>
    </source>
</evidence>
<organism evidence="10 11">
    <name type="scientific">Fusobacterium nucleatum</name>
    <dbReference type="NCBI Taxonomy" id="851"/>
    <lineage>
        <taxon>Bacteria</taxon>
        <taxon>Fusobacteriati</taxon>
        <taxon>Fusobacteriota</taxon>
        <taxon>Fusobacteriia</taxon>
        <taxon>Fusobacteriales</taxon>
        <taxon>Fusobacteriaceae</taxon>
        <taxon>Fusobacterium</taxon>
    </lineage>
</organism>
<dbReference type="PATRIC" id="fig|851.8.peg.1388"/>
<comment type="similarity">
    <text evidence="4 8">Belongs to the KdsA family.</text>
</comment>
<dbReference type="Pfam" id="PF00793">
    <property type="entry name" value="DAHP_synth_1"/>
    <property type="match status" value="1"/>
</dbReference>
<evidence type="ECO:0000256" key="6">
    <source>
        <dbReference type="ARBA" id="ARBA00022679"/>
    </source>
</evidence>
<evidence type="ECO:0000256" key="8">
    <source>
        <dbReference type="HAMAP-Rule" id="MF_00056"/>
    </source>
</evidence>
<evidence type="ECO:0000313" key="10">
    <source>
        <dbReference type="EMBL" id="KXA19684.1"/>
    </source>
</evidence>
<evidence type="ECO:0000256" key="7">
    <source>
        <dbReference type="ARBA" id="ARBA00049112"/>
    </source>
</evidence>
<reference evidence="11" key="1">
    <citation type="submission" date="2016-01" db="EMBL/GenBank/DDBJ databases">
        <authorList>
            <person name="Mitreva M."/>
            <person name="Pepin K.H."/>
            <person name="Mihindukulasuriya K.A."/>
            <person name="Fulton R."/>
            <person name="Fronick C."/>
            <person name="O'Laughlin M."/>
            <person name="Miner T."/>
            <person name="Herter B."/>
            <person name="Rosa B.A."/>
            <person name="Cordes M."/>
            <person name="Tomlinson C."/>
            <person name="Wollam A."/>
            <person name="Palsikar V.B."/>
            <person name="Mardis E.R."/>
            <person name="Wilson R.K."/>
        </authorList>
    </citation>
    <scope>NUCLEOTIDE SEQUENCE [LARGE SCALE GENOMIC DNA]</scope>
    <source>
        <strain evidence="11">MJR7757B</strain>
    </source>
</reference>
<dbReference type="EMBL" id="LRPY01000139">
    <property type="protein sequence ID" value="KXA19684.1"/>
    <property type="molecule type" value="Genomic_DNA"/>
</dbReference>
<comment type="subcellular location">
    <subcellularLocation>
        <location evidence="1 8">Cytoplasm</location>
    </subcellularLocation>
</comment>